<evidence type="ECO:0008006" key="3">
    <source>
        <dbReference type="Google" id="ProtNLM"/>
    </source>
</evidence>
<sequence>MKAPICFLCNKDFGSEYFHFRTGGSMVQFADFEPLLKGRAGHPQGLEWFCNEHVQAAQALAAHTTGEALSKLRGRYGVFPPYESKPYRDPELWVTDVGPNAPQVFAILRRASQASPAEAQELLASGVFKVAQGWPRAFQGWQSALVEAVAEVEIRFP</sequence>
<dbReference type="RefSeq" id="WP_309829906.1">
    <property type="nucleotide sequence ID" value="NZ_JAVIZX010000001.1"/>
</dbReference>
<gene>
    <name evidence="1" type="ORF">QE399_003043</name>
</gene>
<protein>
    <recommendedName>
        <fullName evidence="3">Restriction alleviation protein Lar</fullName>
    </recommendedName>
</protein>
<proteinExistence type="predicted"/>
<evidence type="ECO:0000313" key="1">
    <source>
        <dbReference type="EMBL" id="MDR6215354.1"/>
    </source>
</evidence>
<evidence type="ECO:0000313" key="2">
    <source>
        <dbReference type="Proteomes" id="UP001267710"/>
    </source>
</evidence>
<dbReference type="Proteomes" id="UP001267710">
    <property type="component" value="Unassembled WGS sequence"/>
</dbReference>
<keyword evidence="2" id="KW-1185">Reference proteome</keyword>
<reference evidence="1 2" key="1">
    <citation type="submission" date="2023-08" db="EMBL/GenBank/DDBJ databases">
        <title>Functional and genomic diversity of the sorghum phyllosphere microbiome.</title>
        <authorList>
            <person name="Shade A."/>
        </authorList>
    </citation>
    <scope>NUCLEOTIDE SEQUENCE [LARGE SCALE GENOMIC DNA]</scope>
    <source>
        <strain evidence="1 2">SORGH_AS_0335</strain>
    </source>
</reference>
<accession>A0ABU1IDQ0</accession>
<dbReference type="EMBL" id="JAVIZX010000001">
    <property type="protein sequence ID" value="MDR6215354.1"/>
    <property type="molecule type" value="Genomic_DNA"/>
</dbReference>
<organism evidence="1 2">
    <name type="scientific">Paracidovorax wautersii</name>
    <dbReference type="NCBI Taxonomy" id="1177982"/>
    <lineage>
        <taxon>Bacteria</taxon>
        <taxon>Pseudomonadati</taxon>
        <taxon>Pseudomonadota</taxon>
        <taxon>Betaproteobacteria</taxon>
        <taxon>Burkholderiales</taxon>
        <taxon>Comamonadaceae</taxon>
        <taxon>Paracidovorax</taxon>
    </lineage>
</organism>
<comment type="caution">
    <text evidence="1">The sequence shown here is derived from an EMBL/GenBank/DDBJ whole genome shotgun (WGS) entry which is preliminary data.</text>
</comment>
<name>A0ABU1IDQ0_9BURK</name>